<keyword evidence="2" id="KW-1185">Reference proteome</keyword>
<dbReference type="EMBL" id="JAHRIM010042112">
    <property type="protein sequence ID" value="MEQ2267433.1"/>
    <property type="molecule type" value="Genomic_DNA"/>
</dbReference>
<evidence type="ECO:0000313" key="2">
    <source>
        <dbReference type="Proteomes" id="UP001444071"/>
    </source>
</evidence>
<sequence length="124" mass="14226">MARNKGINKDMYVNDRDDKSDFCSYWENSCCFILLKCFVEFRSKSRTTSRFLASGVQQKPKERSVCMTGSLWAPGSKTITSDLSSFNKMFQDIEAFMSERQVMGSMIAERSEAFKEKYISESSA</sequence>
<evidence type="ECO:0000313" key="1">
    <source>
        <dbReference type="EMBL" id="MEQ2267433.1"/>
    </source>
</evidence>
<gene>
    <name evidence="1" type="ORF">XENORESO_005920</name>
</gene>
<organism evidence="1 2">
    <name type="scientific">Xenotaenia resolanae</name>
    <dbReference type="NCBI Taxonomy" id="208358"/>
    <lineage>
        <taxon>Eukaryota</taxon>
        <taxon>Metazoa</taxon>
        <taxon>Chordata</taxon>
        <taxon>Craniata</taxon>
        <taxon>Vertebrata</taxon>
        <taxon>Euteleostomi</taxon>
        <taxon>Actinopterygii</taxon>
        <taxon>Neopterygii</taxon>
        <taxon>Teleostei</taxon>
        <taxon>Neoteleostei</taxon>
        <taxon>Acanthomorphata</taxon>
        <taxon>Ovalentaria</taxon>
        <taxon>Atherinomorphae</taxon>
        <taxon>Cyprinodontiformes</taxon>
        <taxon>Goodeidae</taxon>
        <taxon>Xenotaenia</taxon>
    </lineage>
</organism>
<comment type="caution">
    <text evidence="1">The sequence shown here is derived from an EMBL/GenBank/DDBJ whole genome shotgun (WGS) entry which is preliminary data.</text>
</comment>
<accession>A0ABV0WF87</accession>
<reference evidence="1 2" key="1">
    <citation type="submission" date="2021-06" db="EMBL/GenBank/DDBJ databases">
        <authorList>
            <person name="Palmer J.M."/>
        </authorList>
    </citation>
    <scope>NUCLEOTIDE SEQUENCE [LARGE SCALE GENOMIC DNA]</scope>
    <source>
        <strain evidence="1 2">XR_2019</strain>
        <tissue evidence="1">Muscle</tissue>
    </source>
</reference>
<protein>
    <submittedName>
        <fullName evidence="1">Uncharacterized protein</fullName>
    </submittedName>
</protein>
<dbReference type="Proteomes" id="UP001444071">
    <property type="component" value="Unassembled WGS sequence"/>
</dbReference>
<name>A0ABV0WF87_9TELE</name>
<proteinExistence type="predicted"/>